<feature type="region of interest" description="Disordered" evidence="1">
    <location>
        <begin position="36"/>
        <end position="57"/>
    </location>
</feature>
<evidence type="ECO:0000313" key="3">
    <source>
        <dbReference type="EMBL" id="RDH41539.1"/>
    </source>
</evidence>
<reference evidence="3 4" key="1">
    <citation type="submission" date="2017-04" db="EMBL/GenBank/DDBJ databases">
        <title>Draft genome sequence of Zooshikella ganghwensis VG4 isolated from Red Sea sediments.</title>
        <authorList>
            <person name="Rehman Z."/>
            <person name="Alam I."/>
            <person name="Kamau A."/>
            <person name="Bajic V."/>
            <person name="Leiknes T."/>
        </authorList>
    </citation>
    <scope>NUCLEOTIDE SEQUENCE [LARGE SCALE GENOMIC DNA]</scope>
    <source>
        <strain evidence="3 4">VG4</strain>
    </source>
</reference>
<evidence type="ECO:0000313" key="4">
    <source>
        <dbReference type="Proteomes" id="UP000257039"/>
    </source>
</evidence>
<dbReference type="Proteomes" id="UP000257039">
    <property type="component" value="Unassembled WGS sequence"/>
</dbReference>
<accession>A0A4P9VGQ8</accession>
<organism evidence="3 4">
    <name type="scientific">Zooshikella ganghwensis</name>
    <dbReference type="NCBI Taxonomy" id="202772"/>
    <lineage>
        <taxon>Bacteria</taxon>
        <taxon>Pseudomonadati</taxon>
        <taxon>Pseudomonadota</taxon>
        <taxon>Gammaproteobacteria</taxon>
        <taxon>Oceanospirillales</taxon>
        <taxon>Zooshikellaceae</taxon>
        <taxon>Zooshikella</taxon>
    </lineage>
</organism>
<feature type="compositionally biased region" description="Acidic residues" evidence="1">
    <location>
        <begin position="37"/>
        <end position="51"/>
    </location>
</feature>
<dbReference type="InterPro" id="IPR022225">
    <property type="entry name" value="Phage_tail_fibre_N"/>
</dbReference>
<comment type="caution">
    <text evidence="3">The sequence shown here is derived from an EMBL/GenBank/DDBJ whole genome shotgun (WGS) entry which is preliminary data.</text>
</comment>
<protein>
    <recommendedName>
        <fullName evidence="2">Phage tail fibre protein N-terminal domain-containing protein</fullName>
    </recommendedName>
</protein>
<feature type="domain" description="Phage tail fibre protein N-terminal" evidence="2">
    <location>
        <begin position="1"/>
        <end position="71"/>
    </location>
</feature>
<keyword evidence="4" id="KW-1185">Reference proteome</keyword>
<name>A0A4P9VGQ8_9GAMM</name>
<sequence>MDQKYYVLLTKVGQGRLSEVISAEINSIMSYILLGDGGEDEGKETNPTEDDTALKRSRAKLPINRVYQHEKKKIK</sequence>
<evidence type="ECO:0000259" key="2">
    <source>
        <dbReference type="Pfam" id="PF12571"/>
    </source>
</evidence>
<dbReference type="EMBL" id="NDXW01000007">
    <property type="protein sequence ID" value="RDH41539.1"/>
    <property type="molecule type" value="Genomic_DNA"/>
</dbReference>
<dbReference type="AlphaFoldDB" id="A0A4P9VGQ8"/>
<evidence type="ECO:0000256" key="1">
    <source>
        <dbReference type="SAM" id="MobiDB-lite"/>
    </source>
</evidence>
<proteinExistence type="predicted"/>
<dbReference type="Pfam" id="PF12571">
    <property type="entry name" value="Phage_tail_fib"/>
    <property type="match status" value="1"/>
</dbReference>
<gene>
    <name evidence="3" type="ORF">B9G39_27715</name>
</gene>